<dbReference type="EMBL" id="ML976618">
    <property type="protein sequence ID" value="KAF1842225.1"/>
    <property type="molecule type" value="Genomic_DNA"/>
</dbReference>
<evidence type="ECO:0000256" key="1">
    <source>
        <dbReference type="SAM" id="MobiDB-lite"/>
    </source>
</evidence>
<feature type="compositionally biased region" description="Basic and acidic residues" evidence="1">
    <location>
        <begin position="263"/>
        <end position="272"/>
    </location>
</feature>
<gene>
    <name evidence="3" type="ORF">K460DRAFT_180448</name>
</gene>
<comment type="caution">
    <text evidence="3">The sequence shown here is derived from an EMBL/GenBank/DDBJ whole genome shotgun (WGS) entry which is preliminary data.</text>
</comment>
<keyword evidence="2" id="KW-0472">Membrane</keyword>
<keyword evidence="2" id="KW-0812">Transmembrane</keyword>
<dbReference type="AlphaFoldDB" id="A0A9P4L543"/>
<organism evidence="3 4">
    <name type="scientific">Cucurbitaria berberidis CBS 394.84</name>
    <dbReference type="NCBI Taxonomy" id="1168544"/>
    <lineage>
        <taxon>Eukaryota</taxon>
        <taxon>Fungi</taxon>
        <taxon>Dikarya</taxon>
        <taxon>Ascomycota</taxon>
        <taxon>Pezizomycotina</taxon>
        <taxon>Dothideomycetes</taxon>
        <taxon>Pleosporomycetidae</taxon>
        <taxon>Pleosporales</taxon>
        <taxon>Pleosporineae</taxon>
        <taxon>Cucurbitariaceae</taxon>
        <taxon>Cucurbitaria</taxon>
    </lineage>
</organism>
<sequence>MASCYLKVGSISEKIVPCNHTAISEGKHTSCCEPDDLCLTNGLCRNPTVNEATNYAWRFGCTDATLADPSCGNYCNNITNDFDNQLTWKCSGDETWCCNTGEPGPAKGRYNRTNTTCCSISELLFHAANPTVYTTASLMSLSFSIDTWMASATASSTTISNITVGASASAPPEARRSNSLAIGLGTGLGAVAAIVLGVGFLLFRRRKRRANEPQEEIKEHGCAEVMSNCVVELTATKEPMEMMVAQPPSEMDTSVEPVEMPGGEERERCCRR</sequence>
<name>A0A9P4L543_9PLEO</name>
<evidence type="ECO:0000313" key="3">
    <source>
        <dbReference type="EMBL" id="KAF1842225.1"/>
    </source>
</evidence>
<feature type="region of interest" description="Disordered" evidence="1">
    <location>
        <begin position="246"/>
        <end position="272"/>
    </location>
</feature>
<dbReference type="RefSeq" id="XP_040784788.1">
    <property type="nucleotide sequence ID" value="XM_040927046.1"/>
</dbReference>
<protein>
    <submittedName>
        <fullName evidence="3">Uncharacterized protein</fullName>
    </submittedName>
</protein>
<proteinExistence type="predicted"/>
<dbReference type="GeneID" id="63844298"/>
<dbReference type="Proteomes" id="UP000800039">
    <property type="component" value="Unassembled WGS sequence"/>
</dbReference>
<evidence type="ECO:0000313" key="4">
    <source>
        <dbReference type="Proteomes" id="UP000800039"/>
    </source>
</evidence>
<keyword evidence="4" id="KW-1185">Reference proteome</keyword>
<feature type="transmembrane region" description="Helical" evidence="2">
    <location>
        <begin position="180"/>
        <end position="203"/>
    </location>
</feature>
<reference evidence="3" key="1">
    <citation type="submission" date="2020-01" db="EMBL/GenBank/DDBJ databases">
        <authorList>
            <consortium name="DOE Joint Genome Institute"/>
            <person name="Haridas S."/>
            <person name="Albert R."/>
            <person name="Binder M."/>
            <person name="Bloem J."/>
            <person name="Labutti K."/>
            <person name="Salamov A."/>
            <person name="Andreopoulos B."/>
            <person name="Baker S.E."/>
            <person name="Barry K."/>
            <person name="Bills G."/>
            <person name="Bluhm B.H."/>
            <person name="Cannon C."/>
            <person name="Castanera R."/>
            <person name="Culley D.E."/>
            <person name="Daum C."/>
            <person name="Ezra D."/>
            <person name="Gonzalez J.B."/>
            <person name="Henrissat B."/>
            <person name="Kuo A."/>
            <person name="Liang C."/>
            <person name="Lipzen A."/>
            <person name="Lutzoni F."/>
            <person name="Magnuson J."/>
            <person name="Mondo S."/>
            <person name="Nolan M."/>
            <person name="Ohm R."/>
            <person name="Pangilinan J."/>
            <person name="Park H.-J."/>
            <person name="Ramirez L."/>
            <person name="Alfaro M."/>
            <person name="Sun H."/>
            <person name="Tritt A."/>
            <person name="Yoshinaga Y."/>
            <person name="Zwiers L.-H."/>
            <person name="Turgeon B.G."/>
            <person name="Goodwin S.B."/>
            <person name="Spatafora J.W."/>
            <person name="Crous P.W."/>
            <person name="Grigoriev I.V."/>
        </authorList>
    </citation>
    <scope>NUCLEOTIDE SEQUENCE</scope>
    <source>
        <strain evidence="3">CBS 394.84</strain>
    </source>
</reference>
<accession>A0A9P4L543</accession>
<evidence type="ECO:0000256" key="2">
    <source>
        <dbReference type="SAM" id="Phobius"/>
    </source>
</evidence>
<dbReference type="OrthoDB" id="5215637at2759"/>
<keyword evidence="2" id="KW-1133">Transmembrane helix</keyword>